<dbReference type="OrthoDB" id="3514033at2759"/>
<name>A0A4S2N5V1_9PEZI</name>
<feature type="domain" description="Stc1" evidence="2">
    <location>
        <begin position="35"/>
        <end position="121"/>
    </location>
</feature>
<protein>
    <recommendedName>
        <fullName evidence="2">Stc1 domain-containing protein</fullName>
    </recommendedName>
</protein>
<sequence>MPPPRQPPIGRNLVNQRTKNNTVTNRGSALPPKIKCYVCKRDKTIDQYANVQLKRYQDTIYNPYAPAGRCTKDPKTTCKACTPGQTQELFCHICLQTMKLDKFSKNQRDKPDKARCIKCVERHLDTEPDFSPPDSDYDSDGSVGFDGMRISGISHNGNNQFDSNAITDGKSSKALAKQDIIDDSDEDWGADDVSANAIDKQRDVHNYNRFEDDATLETITNPSTTTRSHRDPTGPKNFKMPDPINKPPRREGDPQPRYYRNSGKKKWGAVEVEAPAVNNEWANYGRKIAERYTANGKGQQDSDDDERDEW</sequence>
<feature type="compositionally biased region" description="Polar residues" evidence="1">
    <location>
        <begin position="13"/>
        <end position="27"/>
    </location>
</feature>
<dbReference type="Proteomes" id="UP000298138">
    <property type="component" value="Unassembled WGS sequence"/>
</dbReference>
<evidence type="ECO:0000313" key="3">
    <source>
        <dbReference type="EMBL" id="TGZ84553.1"/>
    </source>
</evidence>
<feature type="compositionally biased region" description="Polar residues" evidence="1">
    <location>
        <begin position="217"/>
        <end position="226"/>
    </location>
</feature>
<keyword evidence="4" id="KW-1185">Reference proteome</keyword>
<feature type="compositionally biased region" description="Acidic residues" evidence="1">
    <location>
        <begin position="301"/>
        <end position="310"/>
    </location>
</feature>
<evidence type="ECO:0000259" key="2">
    <source>
        <dbReference type="Pfam" id="PF12898"/>
    </source>
</evidence>
<evidence type="ECO:0000256" key="1">
    <source>
        <dbReference type="SAM" id="MobiDB-lite"/>
    </source>
</evidence>
<reference evidence="3 4" key="1">
    <citation type="submission" date="2019-04" db="EMBL/GenBank/DDBJ databases">
        <title>Comparative genomics and transcriptomics to analyze fruiting body development in filamentous ascomycetes.</title>
        <authorList>
            <consortium name="DOE Joint Genome Institute"/>
            <person name="Lutkenhaus R."/>
            <person name="Traeger S."/>
            <person name="Breuer J."/>
            <person name="Kuo A."/>
            <person name="Lipzen A."/>
            <person name="Pangilinan J."/>
            <person name="Dilworth D."/>
            <person name="Sandor L."/>
            <person name="Poggeler S."/>
            <person name="Barry K."/>
            <person name="Grigoriev I.V."/>
            <person name="Nowrousian M."/>
        </authorList>
    </citation>
    <scope>NUCLEOTIDE SEQUENCE [LARGE SCALE GENOMIC DNA]</scope>
    <source>
        <strain evidence="3 4">CBS 389.68</strain>
    </source>
</reference>
<dbReference type="InParanoid" id="A0A4S2N5V1"/>
<dbReference type="Pfam" id="PF12898">
    <property type="entry name" value="Stc1"/>
    <property type="match status" value="1"/>
</dbReference>
<dbReference type="EMBL" id="ML220112">
    <property type="protein sequence ID" value="TGZ84553.1"/>
    <property type="molecule type" value="Genomic_DNA"/>
</dbReference>
<accession>A0A4S2N5V1</accession>
<gene>
    <name evidence="3" type="ORF">EX30DRAFT_337067</name>
</gene>
<feature type="region of interest" description="Disordered" evidence="1">
    <location>
        <begin position="1"/>
        <end position="27"/>
    </location>
</feature>
<feature type="region of interest" description="Disordered" evidence="1">
    <location>
        <begin position="215"/>
        <end position="270"/>
    </location>
</feature>
<dbReference type="InterPro" id="IPR024630">
    <property type="entry name" value="Stc1"/>
</dbReference>
<proteinExistence type="predicted"/>
<evidence type="ECO:0000313" key="4">
    <source>
        <dbReference type="Proteomes" id="UP000298138"/>
    </source>
</evidence>
<dbReference type="AlphaFoldDB" id="A0A4S2N5V1"/>
<feature type="region of interest" description="Disordered" evidence="1">
    <location>
        <begin position="291"/>
        <end position="310"/>
    </location>
</feature>
<organism evidence="3 4">
    <name type="scientific">Ascodesmis nigricans</name>
    <dbReference type="NCBI Taxonomy" id="341454"/>
    <lineage>
        <taxon>Eukaryota</taxon>
        <taxon>Fungi</taxon>
        <taxon>Dikarya</taxon>
        <taxon>Ascomycota</taxon>
        <taxon>Pezizomycotina</taxon>
        <taxon>Pezizomycetes</taxon>
        <taxon>Pezizales</taxon>
        <taxon>Ascodesmidaceae</taxon>
        <taxon>Ascodesmis</taxon>
    </lineage>
</organism>
<dbReference type="STRING" id="341454.A0A4S2N5V1"/>